<dbReference type="InterPro" id="IPR012336">
    <property type="entry name" value="Thioredoxin-like_fold"/>
</dbReference>
<feature type="compositionally biased region" description="Low complexity" evidence="6">
    <location>
        <begin position="45"/>
        <end position="60"/>
    </location>
</feature>
<keyword evidence="7" id="KW-0472">Membrane</keyword>
<comment type="similarity">
    <text evidence="1">Belongs to the thioredoxin family. DsbA subfamily.</text>
</comment>
<evidence type="ECO:0000256" key="5">
    <source>
        <dbReference type="ARBA" id="ARBA00023284"/>
    </source>
</evidence>
<dbReference type="Proteomes" id="UP001501586">
    <property type="component" value="Unassembled WGS sequence"/>
</dbReference>
<dbReference type="Pfam" id="PF13462">
    <property type="entry name" value="Thioredoxin_4"/>
    <property type="match status" value="1"/>
</dbReference>
<name>A0ABP8EG27_9MICO</name>
<dbReference type="PANTHER" id="PTHR13887:SF14">
    <property type="entry name" value="DISULFIDE BOND FORMATION PROTEIN D"/>
    <property type="match status" value="1"/>
</dbReference>
<keyword evidence="3" id="KW-0560">Oxidoreductase</keyword>
<dbReference type="SUPFAM" id="SSF52833">
    <property type="entry name" value="Thioredoxin-like"/>
    <property type="match status" value="1"/>
</dbReference>
<evidence type="ECO:0000313" key="10">
    <source>
        <dbReference type="Proteomes" id="UP001501586"/>
    </source>
</evidence>
<dbReference type="RefSeq" id="WP_236864803.1">
    <property type="nucleotide sequence ID" value="NZ_BAABAZ010000004.1"/>
</dbReference>
<evidence type="ECO:0000313" key="9">
    <source>
        <dbReference type="EMBL" id="GAA4282929.1"/>
    </source>
</evidence>
<evidence type="ECO:0000256" key="6">
    <source>
        <dbReference type="SAM" id="MobiDB-lite"/>
    </source>
</evidence>
<dbReference type="Gene3D" id="3.40.30.10">
    <property type="entry name" value="Glutaredoxin"/>
    <property type="match status" value="1"/>
</dbReference>
<dbReference type="InterPro" id="IPR036249">
    <property type="entry name" value="Thioredoxin-like_sf"/>
</dbReference>
<keyword evidence="5" id="KW-0676">Redox-active center</keyword>
<evidence type="ECO:0000256" key="2">
    <source>
        <dbReference type="ARBA" id="ARBA00022729"/>
    </source>
</evidence>
<dbReference type="InterPro" id="IPR013766">
    <property type="entry name" value="Thioredoxin_domain"/>
</dbReference>
<reference evidence="10" key="1">
    <citation type="journal article" date="2019" name="Int. J. Syst. Evol. Microbiol.">
        <title>The Global Catalogue of Microorganisms (GCM) 10K type strain sequencing project: providing services to taxonomists for standard genome sequencing and annotation.</title>
        <authorList>
            <consortium name="The Broad Institute Genomics Platform"/>
            <consortium name="The Broad Institute Genome Sequencing Center for Infectious Disease"/>
            <person name="Wu L."/>
            <person name="Ma J."/>
        </authorList>
    </citation>
    <scope>NUCLEOTIDE SEQUENCE [LARGE SCALE GENOMIC DNA]</scope>
    <source>
        <strain evidence="10">JCM 17458</strain>
    </source>
</reference>
<keyword evidence="10" id="KW-1185">Reference proteome</keyword>
<sequence length="259" mass="26932">MKRERTGRAWLFPVIVAAVVVALVVVVISLQRGSGGGSEDGSPQAENAAAGGSAAEAGGEQDSGPVEVVDPGEQADLGDVERRDPDDPLAVGPEDAPVVLVVFSDYQCPFCAQWSHETLPLMLEHVEAGDLRIEWRDVNVFGEASTQAARGAYAAALQDGFLEYHEALFADGRPRDAGQLTEEGLVAIAEEVGLDAEQFASDMVSSSTDDAVAKNEKLGLDIGAFSTPSFVLGGAPIVGAQPSEVFTEAFDTALAESAG</sequence>
<proteinExistence type="inferred from homology"/>
<evidence type="ECO:0000256" key="4">
    <source>
        <dbReference type="ARBA" id="ARBA00023157"/>
    </source>
</evidence>
<protein>
    <submittedName>
        <fullName evidence="9">DsbA family protein</fullName>
    </submittedName>
</protein>
<dbReference type="PANTHER" id="PTHR13887">
    <property type="entry name" value="GLUTATHIONE S-TRANSFERASE KAPPA"/>
    <property type="match status" value="1"/>
</dbReference>
<evidence type="ECO:0000256" key="1">
    <source>
        <dbReference type="ARBA" id="ARBA00005791"/>
    </source>
</evidence>
<organism evidence="9 10">
    <name type="scientific">Brevibacterium daeguense</name>
    <dbReference type="NCBI Taxonomy" id="909936"/>
    <lineage>
        <taxon>Bacteria</taxon>
        <taxon>Bacillati</taxon>
        <taxon>Actinomycetota</taxon>
        <taxon>Actinomycetes</taxon>
        <taxon>Micrococcales</taxon>
        <taxon>Brevibacteriaceae</taxon>
        <taxon>Brevibacterium</taxon>
    </lineage>
</organism>
<dbReference type="PROSITE" id="PS51352">
    <property type="entry name" value="THIOREDOXIN_2"/>
    <property type="match status" value="1"/>
</dbReference>
<keyword evidence="2" id="KW-0732">Signal</keyword>
<feature type="region of interest" description="Disordered" evidence="6">
    <location>
        <begin position="33"/>
        <end position="91"/>
    </location>
</feature>
<accession>A0ABP8EG27</accession>
<keyword evidence="7" id="KW-1133">Transmembrane helix</keyword>
<feature type="domain" description="Thioredoxin" evidence="8">
    <location>
        <begin position="48"/>
        <end position="194"/>
    </location>
</feature>
<gene>
    <name evidence="9" type="ORF">GCM10022261_04600</name>
</gene>
<evidence type="ECO:0000256" key="7">
    <source>
        <dbReference type="SAM" id="Phobius"/>
    </source>
</evidence>
<evidence type="ECO:0000256" key="3">
    <source>
        <dbReference type="ARBA" id="ARBA00023002"/>
    </source>
</evidence>
<evidence type="ECO:0000259" key="8">
    <source>
        <dbReference type="PROSITE" id="PS51352"/>
    </source>
</evidence>
<feature type="transmembrane region" description="Helical" evidence="7">
    <location>
        <begin position="9"/>
        <end position="30"/>
    </location>
</feature>
<keyword evidence="4" id="KW-1015">Disulfide bond</keyword>
<dbReference type="EMBL" id="BAABAZ010000004">
    <property type="protein sequence ID" value="GAA4282929.1"/>
    <property type="molecule type" value="Genomic_DNA"/>
</dbReference>
<keyword evidence="7" id="KW-0812">Transmembrane</keyword>
<comment type="caution">
    <text evidence="9">The sequence shown here is derived from an EMBL/GenBank/DDBJ whole genome shotgun (WGS) entry which is preliminary data.</text>
</comment>